<sequence>MTPFQALYGRSPPSLPRYTEHERVISLLKDTLIKTRQRMTEQANKHRVDKDFEVGELVYLRLRVYRQTSVARRDIHKLSRRFFGPFKVLEKIGKVAYRLDLPAGSRVYPVFHVSLLRPSQGDPNPSTLPLPNKFIDDIPVLEPEEILDHRTVQHHGIPDHQVLVKWKGRDLSESTWEPAHEISLRFEMSDLEDKVHVEEGDIDTVRVTHEEVQTRPTRTKRRPARFAD</sequence>
<dbReference type="Gene3D" id="2.40.50.40">
    <property type="match status" value="1"/>
</dbReference>
<dbReference type="SMART" id="SM00298">
    <property type="entry name" value="CHROMO"/>
    <property type="match status" value="1"/>
</dbReference>
<dbReference type="AlphaFoldDB" id="A0A6L2J790"/>
<comment type="caution">
    <text evidence="3">The sequence shown here is derived from an EMBL/GenBank/DDBJ whole genome shotgun (WGS) entry which is preliminary data.</text>
</comment>
<dbReference type="CDD" id="cd00024">
    <property type="entry name" value="CD_CSD"/>
    <property type="match status" value="1"/>
</dbReference>
<dbReference type="SUPFAM" id="SSF54160">
    <property type="entry name" value="Chromo domain-like"/>
    <property type="match status" value="1"/>
</dbReference>
<dbReference type="InterPro" id="IPR056924">
    <property type="entry name" value="SH3_Tf2-1"/>
</dbReference>
<dbReference type="Pfam" id="PF24626">
    <property type="entry name" value="SH3_Tf2-1"/>
    <property type="match status" value="1"/>
</dbReference>
<evidence type="ECO:0000256" key="1">
    <source>
        <dbReference type="SAM" id="MobiDB-lite"/>
    </source>
</evidence>
<name>A0A6L2J790_TANCI</name>
<dbReference type="PANTHER" id="PTHR46148:SF57">
    <property type="entry name" value="OS12G0499874 PROTEIN"/>
    <property type="match status" value="1"/>
</dbReference>
<dbReference type="EMBL" id="BKCJ010000353">
    <property type="protein sequence ID" value="GEU32427.1"/>
    <property type="molecule type" value="Genomic_DNA"/>
</dbReference>
<feature type="compositionally biased region" description="Basic residues" evidence="1">
    <location>
        <begin position="217"/>
        <end position="228"/>
    </location>
</feature>
<evidence type="ECO:0000259" key="2">
    <source>
        <dbReference type="PROSITE" id="PS50013"/>
    </source>
</evidence>
<dbReference type="InterPro" id="IPR000953">
    <property type="entry name" value="Chromo/chromo_shadow_dom"/>
</dbReference>
<protein>
    <submittedName>
        <fullName evidence="3">Ty3/gypsy retrotransposon protein</fullName>
    </submittedName>
</protein>
<feature type="region of interest" description="Disordered" evidence="1">
    <location>
        <begin position="209"/>
        <end position="228"/>
    </location>
</feature>
<gene>
    <name evidence="3" type="ORF">Tci_004405</name>
</gene>
<dbReference type="InterPro" id="IPR016197">
    <property type="entry name" value="Chromo-like_dom_sf"/>
</dbReference>
<proteinExistence type="predicted"/>
<dbReference type="InterPro" id="IPR023780">
    <property type="entry name" value="Chromo_domain"/>
</dbReference>
<accession>A0A6L2J790</accession>
<dbReference type="PROSITE" id="PS50013">
    <property type="entry name" value="CHROMO_2"/>
    <property type="match status" value="1"/>
</dbReference>
<dbReference type="Pfam" id="PF00385">
    <property type="entry name" value="Chromo"/>
    <property type="match status" value="1"/>
</dbReference>
<organism evidence="3">
    <name type="scientific">Tanacetum cinerariifolium</name>
    <name type="common">Dalmatian daisy</name>
    <name type="synonym">Chrysanthemum cinerariifolium</name>
    <dbReference type="NCBI Taxonomy" id="118510"/>
    <lineage>
        <taxon>Eukaryota</taxon>
        <taxon>Viridiplantae</taxon>
        <taxon>Streptophyta</taxon>
        <taxon>Embryophyta</taxon>
        <taxon>Tracheophyta</taxon>
        <taxon>Spermatophyta</taxon>
        <taxon>Magnoliopsida</taxon>
        <taxon>eudicotyledons</taxon>
        <taxon>Gunneridae</taxon>
        <taxon>Pentapetalae</taxon>
        <taxon>asterids</taxon>
        <taxon>campanulids</taxon>
        <taxon>Asterales</taxon>
        <taxon>Asteraceae</taxon>
        <taxon>Asteroideae</taxon>
        <taxon>Anthemideae</taxon>
        <taxon>Anthemidinae</taxon>
        <taxon>Tanacetum</taxon>
    </lineage>
</organism>
<feature type="domain" description="Chromo" evidence="2">
    <location>
        <begin position="141"/>
        <end position="182"/>
    </location>
</feature>
<evidence type="ECO:0000313" key="3">
    <source>
        <dbReference type="EMBL" id="GEU32427.1"/>
    </source>
</evidence>
<reference evidence="3" key="1">
    <citation type="journal article" date="2019" name="Sci. Rep.">
        <title>Draft genome of Tanacetum cinerariifolium, the natural source of mosquito coil.</title>
        <authorList>
            <person name="Yamashiro T."/>
            <person name="Shiraishi A."/>
            <person name="Satake H."/>
            <person name="Nakayama K."/>
        </authorList>
    </citation>
    <scope>NUCLEOTIDE SEQUENCE</scope>
</reference>
<dbReference type="PANTHER" id="PTHR46148">
    <property type="entry name" value="CHROMO DOMAIN-CONTAINING PROTEIN"/>
    <property type="match status" value="1"/>
</dbReference>